<dbReference type="Proteomes" id="UP000621799">
    <property type="component" value="Unassembled WGS sequence"/>
</dbReference>
<comment type="caution">
    <text evidence="1">The sequence shown here is derived from an EMBL/GenBank/DDBJ whole genome shotgun (WGS) entry which is preliminary data.</text>
</comment>
<proteinExistence type="predicted"/>
<organism evidence="1 2">
    <name type="scientific">Zarconia navalis LEGE 11467</name>
    <dbReference type="NCBI Taxonomy" id="1828826"/>
    <lineage>
        <taxon>Bacteria</taxon>
        <taxon>Bacillati</taxon>
        <taxon>Cyanobacteriota</taxon>
        <taxon>Cyanophyceae</taxon>
        <taxon>Oscillatoriophycideae</taxon>
        <taxon>Oscillatoriales</taxon>
        <taxon>Oscillatoriales incertae sedis</taxon>
        <taxon>Zarconia</taxon>
        <taxon>Zarconia navalis</taxon>
    </lineage>
</organism>
<evidence type="ECO:0000313" key="2">
    <source>
        <dbReference type="Proteomes" id="UP000621799"/>
    </source>
</evidence>
<dbReference type="EMBL" id="JADEXN010000020">
    <property type="protein sequence ID" value="MBE9039611.1"/>
    <property type="molecule type" value="Genomic_DNA"/>
</dbReference>
<dbReference type="AlphaFoldDB" id="A0A928Z897"/>
<keyword evidence="2" id="KW-1185">Reference proteome</keyword>
<evidence type="ECO:0000313" key="1">
    <source>
        <dbReference type="EMBL" id="MBE9039611.1"/>
    </source>
</evidence>
<protein>
    <submittedName>
        <fullName evidence="1">Uncharacterized protein</fullName>
    </submittedName>
</protein>
<accession>A0A928Z897</accession>
<sequence length="99" mass="11319">MATIPQGRAWVMPQTSWWQMCETTAIVTPDNYLLADVSPEYPGQLPGCDRHDVRQHRIFRIDELPPLTEIEGTVAVVTALSANVYFHWMVDVLPRLEIL</sequence>
<gene>
    <name evidence="1" type="ORF">IQ235_02220</name>
</gene>
<reference evidence="1" key="1">
    <citation type="submission" date="2020-10" db="EMBL/GenBank/DDBJ databases">
        <authorList>
            <person name="Castelo-Branco R."/>
            <person name="Eusebio N."/>
            <person name="Adriana R."/>
            <person name="Vieira A."/>
            <person name="Brugerolle De Fraissinette N."/>
            <person name="Rezende De Castro R."/>
            <person name="Schneider M.P."/>
            <person name="Vasconcelos V."/>
            <person name="Leao P.N."/>
        </authorList>
    </citation>
    <scope>NUCLEOTIDE SEQUENCE</scope>
    <source>
        <strain evidence="1">LEGE 11467</strain>
    </source>
</reference>
<name>A0A928Z897_9CYAN</name>